<proteinExistence type="inferred from homology"/>
<gene>
    <name evidence="9" type="primary">HAMP</name>
</gene>
<dbReference type="GO" id="GO:0006879">
    <property type="term" value="P:intracellular iron ion homeostasis"/>
    <property type="evidence" value="ECO:0007669"/>
    <property type="project" value="InterPro"/>
</dbReference>
<dbReference type="GO" id="GO:0005615">
    <property type="term" value="C:extracellular space"/>
    <property type="evidence" value="ECO:0007669"/>
    <property type="project" value="TreeGrafter"/>
</dbReference>
<evidence type="ECO:0000256" key="4">
    <source>
        <dbReference type="ARBA" id="ARBA00022702"/>
    </source>
</evidence>
<keyword evidence="5 7" id="KW-0732">Signal</keyword>
<evidence type="ECO:0000256" key="5">
    <source>
        <dbReference type="ARBA" id="ARBA00022729"/>
    </source>
</evidence>
<dbReference type="GO" id="GO:0005179">
    <property type="term" value="F:hormone activity"/>
    <property type="evidence" value="ECO:0007669"/>
    <property type="project" value="UniProtKB-KW"/>
</dbReference>
<dbReference type="InterPro" id="IPR010500">
    <property type="entry name" value="Hepcidin"/>
</dbReference>
<sequence>MAMNVQIQAACLLLLLLTSLTSGSVLPHQTRQLADPQARDSAEAKASLMPAIQKRRSRDTHFPICVFCCGCCHKSNCGMCCKA</sequence>
<dbReference type="InParanoid" id="A0A2Y9E837"/>
<reference evidence="9" key="1">
    <citation type="submission" date="2025-08" db="UniProtKB">
        <authorList>
            <consortium name="RefSeq"/>
        </authorList>
    </citation>
    <scope>IDENTIFICATION</scope>
</reference>
<dbReference type="Pfam" id="PF06446">
    <property type="entry name" value="Hepcidin"/>
    <property type="match status" value="1"/>
</dbReference>
<protein>
    <submittedName>
        <fullName evidence="9">Hepcidin</fullName>
    </submittedName>
</protein>
<feature type="signal peptide" evidence="7">
    <location>
        <begin position="1"/>
        <end position="23"/>
    </location>
</feature>
<organism evidence="8 9">
    <name type="scientific">Trichechus manatus latirostris</name>
    <name type="common">Florida manatee</name>
    <dbReference type="NCBI Taxonomy" id="127582"/>
    <lineage>
        <taxon>Eukaryota</taxon>
        <taxon>Metazoa</taxon>
        <taxon>Chordata</taxon>
        <taxon>Craniata</taxon>
        <taxon>Vertebrata</taxon>
        <taxon>Euteleostomi</taxon>
        <taxon>Mammalia</taxon>
        <taxon>Eutheria</taxon>
        <taxon>Afrotheria</taxon>
        <taxon>Sirenia</taxon>
        <taxon>Trichechidae</taxon>
        <taxon>Trichechus</taxon>
    </lineage>
</organism>
<evidence type="ECO:0000313" key="8">
    <source>
        <dbReference type="Proteomes" id="UP000248480"/>
    </source>
</evidence>
<evidence type="ECO:0000256" key="7">
    <source>
        <dbReference type="SAM" id="SignalP"/>
    </source>
</evidence>
<name>A0A2Y9E837_TRIMA</name>
<evidence type="ECO:0000313" key="9">
    <source>
        <dbReference type="RefSeq" id="XP_004388250.1"/>
    </source>
</evidence>
<dbReference type="RefSeq" id="XP_004388250.1">
    <property type="nucleotide sequence ID" value="XM_004388193.1"/>
</dbReference>
<comment type="subcellular location">
    <subcellularLocation>
        <location evidence="1">Secreted</location>
    </subcellularLocation>
</comment>
<evidence type="ECO:0000256" key="6">
    <source>
        <dbReference type="ARBA" id="ARBA00023157"/>
    </source>
</evidence>
<dbReference type="OrthoDB" id="9428792at2759"/>
<dbReference type="GO" id="GO:0034760">
    <property type="term" value="P:negative regulation of iron ion transmembrane transport"/>
    <property type="evidence" value="ECO:0007669"/>
    <property type="project" value="TreeGrafter"/>
</dbReference>
<keyword evidence="8" id="KW-1185">Reference proteome</keyword>
<keyword evidence="6" id="KW-1015">Disulfide bond</keyword>
<dbReference type="AlphaFoldDB" id="A0A2Y9E837"/>
<dbReference type="PANTHER" id="PTHR16877">
    <property type="entry name" value="HEPCIDIN"/>
    <property type="match status" value="1"/>
</dbReference>
<accession>A0A2Y9E837</accession>
<keyword evidence="3" id="KW-0964">Secreted</keyword>
<dbReference type="FunCoup" id="A0A2Y9E837">
    <property type="interactions" value="256"/>
</dbReference>
<evidence type="ECO:0000256" key="1">
    <source>
        <dbReference type="ARBA" id="ARBA00004613"/>
    </source>
</evidence>
<dbReference type="GeneID" id="101348220"/>
<dbReference type="STRING" id="127582.A0A2Y9E837"/>
<dbReference type="Proteomes" id="UP000248480">
    <property type="component" value="Unplaced"/>
</dbReference>
<dbReference type="KEGG" id="tmu:101348220"/>
<comment type="similarity">
    <text evidence="2">Belongs to the hepcidin family.</text>
</comment>
<keyword evidence="4" id="KW-0372">Hormone</keyword>
<feature type="chain" id="PRO_5015894907" evidence="7">
    <location>
        <begin position="24"/>
        <end position="83"/>
    </location>
</feature>
<dbReference type="CTD" id="57817"/>
<evidence type="ECO:0000256" key="2">
    <source>
        <dbReference type="ARBA" id="ARBA00008022"/>
    </source>
</evidence>
<dbReference type="PANTHER" id="PTHR16877:SF0">
    <property type="entry name" value="HEPCIDIN"/>
    <property type="match status" value="1"/>
</dbReference>
<dbReference type="GO" id="GO:0042742">
    <property type="term" value="P:defense response to bacterium"/>
    <property type="evidence" value="ECO:0007669"/>
    <property type="project" value="TreeGrafter"/>
</dbReference>
<evidence type="ECO:0000256" key="3">
    <source>
        <dbReference type="ARBA" id="ARBA00022525"/>
    </source>
</evidence>